<organism evidence="2 3">
    <name type="scientific">Pseudopedobacter saltans (strain ATCC 51119 / DSM 12145 / JCM 21818 / CCUG 39354 / LMG 10337 / NBRC 100064 / NCIMB 13643)</name>
    <name type="common">Pedobacter saltans</name>
    <dbReference type="NCBI Taxonomy" id="762903"/>
    <lineage>
        <taxon>Bacteria</taxon>
        <taxon>Pseudomonadati</taxon>
        <taxon>Bacteroidota</taxon>
        <taxon>Sphingobacteriia</taxon>
        <taxon>Sphingobacteriales</taxon>
        <taxon>Sphingobacteriaceae</taxon>
        <taxon>Pseudopedobacter</taxon>
    </lineage>
</organism>
<dbReference type="Proteomes" id="UP000000310">
    <property type="component" value="Chromosome"/>
</dbReference>
<keyword evidence="1" id="KW-0472">Membrane</keyword>
<dbReference type="RefSeq" id="WP_013631794.1">
    <property type="nucleotide sequence ID" value="NC_015177.1"/>
</dbReference>
<proteinExistence type="predicted"/>
<accession>F0S8K9</accession>
<feature type="transmembrane region" description="Helical" evidence="1">
    <location>
        <begin position="12"/>
        <end position="30"/>
    </location>
</feature>
<dbReference type="STRING" id="762903.Pedsa_0717"/>
<dbReference type="EMBL" id="CP002545">
    <property type="protein sequence ID" value="ADY51293.1"/>
    <property type="molecule type" value="Genomic_DNA"/>
</dbReference>
<reference evidence="2 3" key="1">
    <citation type="journal article" date="2011" name="Stand. Genomic Sci.">
        <title>Complete genome sequence of the gliding, heparinolytic Pedobacter saltans type strain (113).</title>
        <authorList>
            <person name="Liolios K."/>
            <person name="Sikorski J."/>
            <person name="Lu M."/>
            <person name="Nolan M."/>
            <person name="Lapidus A."/>
            <person name="Lucas S."/>
            <person name="Hammon N."/>
            <person name="Deshpande S."/>
            <person name="Cheng J.F."/>
            <person name="Tapia R."/>
            <person name="Han C."/>
            <person name="Goodwin L."/>
            <person name="Pitluck S."/>
            <person name="Huntemann M."/>
            <person name="Ivanova N."/>
            <person name="Pagani I."/>
            <person name="Mavromatis K."/>
            <person name="Ovchinikova G."/>
            <person name="Pati A."/>
            <person name="Chen A."/>
            <person name="Palaniappan K."/>
            <person name="Land M."/>
            <person name="Hauser L."/>
            <person name="Brambilla E.M."/>
            <person name="Kotsyurbenko O."/>
            <person name="Rohde M."/>
            <person name="Tindall B.J."/>
            <person name="Abt B."/>
            <person name="Goker M."/>
            <person name="Detter J.C."/>
            <person name="Woyke T."/>
            <person name="Bristow J."/>
            <person name="Eisen J.A."/>
            <person name="Markowitz V."/>
            <person name="Hugenholtz P."/>
            <person name="Klenk H.P."/>
            <person name="Kyrpides N.C."/>
        </authorList>
    </citation>
    <scope>NUCLEOTIDE SEQUENCE [LARGE SCALE GENOMIC DNA]</scope>
    <source>
        <strain evidence="3">ATCC 51119 / DSM 12145 / JCM 21818 / LMG 10337 / NBRC 100064 / NCIMB 13643</strain>
    </source>
</reference>
<keyword evidence="3" id="KW-1185">Reference proteome</keyword>
<evidence type="ECO:0000313" key="2">
    <source>
        <dbReference type="EMBL" id="ADY51293.1"/>
    </source>
</evidence>
<name>F0S8K9_PSESL</name>
<evidence type="ECO:0000256" key="1">
    <source>
        <dbReference type="SAM" id="Phobius"/>
    </source>
</evidence>
<dbReference type="OrthoDB" id="4229635at2"/>
<protein>
    <submittedName>
        <fullName evidence="2">Uncharacterized protein</fullName>
    </submittedName>
</protein>
<sequence>MVENICSKIREGSYLVIATFLIIITSVTFAQEGPPAQKAKYIGTIAGMVVTKEEVLREMERYRADVYRDIATEDPGKQSGSFWDKEIRGIKAIDILRTRAIDSLSVIKVQEKLLRERNLWPYKDYESLLKDLEVNNRNRKKSVAGHEVIYGPIEFSEQTFFDYCFSNALIRLKNGLVNEKLIVITEVDLQNQFKKMQNTVYKEDKYTLKAFTRQVKDAYIEVAYKALINKYVEHANNKIDSGKLNQIRLTE</sequence>
<keyword evidence="1" id="KW-0812">Transmembrane</keyword>
<dbReference type="AlphaFoldDB" id="F0S8K9"/>
<dbReference type="HOGENOM" id="CLU_1106409_0_0_10"/>
<keyword evidence="1" id="KW-1133">Transmembrane helix</keyword>
<evidence type="ECO:0000313" key="3">
    <source>
        <dbReference type="Proteomes" id="UP000000310"/>
    </source>
</evidence>
<reference evidence="3" key="2">
    <citation type="submission" date="2011-02" db="EMBL/GenBank/DDBJ databases">
        <title>The complete genome of Pedobacter saltans DSM 12145.</title>
        <authorList>
            <consortium name="US DOE Joint Genome Institute (JGI-PGF)"/>
            <person name="Lucas S."/>
            <person name="Copeland A."/>
            <person name="Lapidus A."/>
            <person name="Bruce D."/>
            <person name="Goodwin L."/>
            <person name="Pitluck S."/>
            <person name="Kyrpides N."/>
            <person name="Mavromatis K."/>
            <person name="Pagani I."/>
            <person name="Ivanova N."/>
            <person name="Ovchinnikova G."/>
            <person name="Lu M."/>
            <person name="Detter J.C."/>
            <person name="Han C."/>
            <person name="Land M."/>
            <person name="Hauser L."/>
            <person name="Markowitz V."/>
            <person name="Cheng J.-F."/>
            <person name="Hugenholtz P."/>
            <person name="Woyke T."/>
            <person name="Wu D."/>
            <person name="Tindall B."/>
            <person name="Pomrenke H.G."/>
            <person name="Brambilla E."/>
            <person name="Klenk H.-P."/>
            <person name="Eisen J.A."/>
        </authorList>
    </citation>
    <scope>NUCLEOTIDE SEQUENCE [LARGE SCALE GENOMIC DNA]</scope>
    <source>
        <strain evidence="3">ATCC 51119 / DSM 12145 / JCM 21818 / LMG 10337 / NBRC 100064 / NCIMB 13643</strain>
    </source>
</reference>
<gene>
    <name evidence="2" type="ordered locus">Pedsa_0717</name>
</gene>
<dbReference type="KEGG" id="psn:Pedsa_0717"/>